<gene>
    <name evidence="12" type="primary">uraH</name>
    <name evidence="12" type="ORF">NFC81_02285</name>
</gene>
<dbReference type="AlphaFoldDB" id="A0AB38YIF8"/>
<dbReference type="EC" id="3.5.2.17" evidence="5 10"/>
<dbReference type="InterPro" id="IPR023418">
    <property type="entry name" value="Thyroxine_BS"/>
</dbReference>
<dbReference type="PROSITE" id="PS00768">
    <property type="entry name" value="TRANSTHYRETIN_1"/>
    <property type="match status" value="1"/>
</dbReference>
<dbReference type="PANTHER" id="PTHR10395">
    <property type="entry name" value="URICASE AND TRANSTHYRETIN-RELATED"/>
    <property type="match status" value="1"/>
</dbReference>
<keyword evidence="8 10" id="KW-0378">Hydrolase</keyword>
<organism evidence="12">
    <name type="scientific">Salinispirillum sp. LH 10-3-1</name>
    <dbReference type="NCBI Taxonomy" id="2952525"/>
    <lineage>
        <taxon>Bacteria</taxon>
        <taxon>Pseudomonadati</taxon>
        <taxon>Pseudomonadota</taxon>
        <taxon>Gammaproteobacteria</taxon>
        <taxon>Oceanospirillales</taxon>
        <taxon>Saccharospirillaceae</taxon>
        <taxon>Salinispirillum</taxon>
    </lineage>
</organism>
<feature type="domain" description="Transthyretin/hydroxyisourate hydrolase" evidence="11">
    <location>
        <begin position="3"/>
        <end position="115"/>
    </location>
</feature>
<evidence type="ECO:0000256" key="5">
    <source>
        <dbReference type="ARBA" id="ARBA00012609"/>
    </source>
</evidence>
<dbReference type="GO" id="GO:0033971">
    <property type="term" value="F:hydroxyisourate hydrolase activity"/>
    <property type="evidence" value="ECO:0007669"/>
    <property type="project" value="UniProtKB-EC"/>
</dbReference>
<comment type="function">
    <text evidence="2">Catalyzes the hydrolysis of 5-hydroxyisourate (HIU) to 2-oxo-4-hydroxy-4-carboxy-5-ureidoimidazoline (OHCU).</text>
</comment>
<dbReference type="EMBL" id="CP101717">
    <property type="protein sequence ID" value="WLD58635.1"/>
    <property type="molecule type" value="Genomic_DNA"/>
</dbReference>
<evidence type="ECO:0000256" key="7">
    <source>
        <dbReference type="ARBA" id="ARBA00022631"/>
    </source>
</evidence>
<comment type="similarity">
    <text evidence="3 10">Belongs to the transthyretin family. 5-hydroxyisourate hydrolase subfamily.</text>
</comment>
<evidence type="ECO:0000256" key="9">
    <source>
        <dbReference type="PIRSR" id="PIRSR600895-51"/>
    </source>
</evidence>
<comment type="subunit">
    <text evidence="4 10">Homotetramer.</text>
</comment>
<accession>A0AB38YIF8</accession>
<dbReference type="InterPro" id="IPR000895">
    <property type="entry name" value="Transthyretin/HIU_hydrolase"/>
</dbReference>
<evidence type="ECO:0000256" key="1">
    <source>
        <dbReference type="ARBA" id="ARBA00001043"/>
    </source>
</evidence>
<name>A0AB38YIF8_9GAMM</name>
<sequence>MSTQKSPITTHVLDTVTGRPAADLAVTLAKQSGGEWHPIAAGRTNSDGRIIDWLAGEQREAGTYRVEFATGDWLTARQRANFYPTVSIVFTIDNPDEHYHIPLLLSDFGYSTYRGS</sequence>
<dbReference type="RefSeq" id="WP_304995921.1">
    <property type="nucleotide sequence ID" value="NZ_CP101717.1"/>
</dbReference>
<feature type="binding site" evidence="9">
    <location>
        <position position="113"/>
    </location>
    <ligand>
        <name>substrate</name>
    </ligand>
</feature>
<dbReference type="GO" id="GO:0006144">
    <property type="term" value="P:purine nucleobase metabolic process"/>
    <property type="evidence" value="ECO:0007669"/>
    <property type="project" value="UniProtKB-KW"/>
</dbReference>
<dbReference type="SMART" id="SM00095">
    <property type="entry name" value="TR_THY"/>
    <property type="match status" value="1"/>
</dbReference>
<evidence type="ECO:0000256" key="3">
    <source>
        <dbReference type="ARBA" id="ARBA00009850"/>
    </source>
</evidence>
<evidence type="ECO:0000259" key="11">
    <source>
        <dbReference type="SMART" id="SM00095"/>
    </source>
</evidence>
<evidence type="ECO:0000256" key="6">
    <source>
        <dbReference type="ARBA" id="ARBA00017539"/>
    </source>
</evidence>
<evidence type="ECO:0000256" key="10">
    <source>
        <dbReference type="RuleBase" id="RU361270"/>
    </source>
</evidence>
<proteinExistence type="inferred from homology"/>
<dbReference type="InterPro" id="IPR023416">
    <property type="entry name" value="Transthyretin/HIU_hydrolase_d"/>
</dbReference>
<feature type="binding site" evidence="9">
    <location>
        <position position="49"/>
    </location>
    <ligand>
        <name>substrate</name>
    </ligand>
</feature>
<evidence type="ECO:0000256" key="2">
    <source>
        <dbReference type="ARBA" id="ARBA00002704"/>
    </source>
</evidence>
<feature type="binding site" evidence="9">
    <location>
        <position position="11"/>
    </location>
    <ligand>
        <name>substrate</name>
    </ligand>
</feature>
<dbReference type="NCBIfam" id="TIGR02962">
    <property type="entry name" value="hdxy_isourate"/>
    <property type="match status" value="1"/>
</dbReference>
<reference evidence="12" key="1">
    <citation type="submission" date="2022-07" db="EMBL/GenBank/DDBJ databases">
        <title>Complete genome sequence of Salinispirillum sp. LH10-3-1 capable of multiple carbohydrate inversion isolated from a soda lake.</title>
        <authorList>
            <person name="Liu J."/>
            <person name="Zhai Y."/>
            <person name="Zhang H."/>
            <person name="Yang H."/>
            <person name="Qu J."/>
            <person name="Li J."/>
        </authorList>
    </citation>
    <scope>NUCLEOTIDE SEQUENCE</scope>
    <source>
        <strain evidence="12">LH 10-3-1</strain>
    </source>
</reference>
<evidence type="ECO:0000256" key="8">
    <source>
        <dbReference type="ARBA" id="ARBA00022801"/>
    </source>
</evidence>
<dbReference type="CDD" id="cd05822">
    <property type="entry name" value="TLP_HIUase"/>
    <property type="match status" value="1"/>
</dbReference>
<dbReference type="InterPro" id="IPR036817">
    <property type="entry name" value="Transthyretin/HIU_hydrolase_sf"/>
</dbReference>
<dbReference type="SUPFAM" id="SSF49472">
    <property type="entry name" value="Transthyretin (synonym: prealbumin)"/>
    <property type="match status" value="1"/>
</dbReference>
<evidence type="ECO:0000313" key="12">
    <source>
        <dbReference type="EMBL" id="WLD58635.1"/>
    </source>
</evidence>
<evidence type="ECO:0000256" key="4">
    <source>
        <dbReference type="ARBA" id="ARBA00011881"/>
    </source>
</evidence>
<dbReference type="PRINTS" id="PR00189">
    <property type="entry name" value="TRNSTHYRETIN"/>
</dbReference>
<comment type="catalytic activity">
    <reaction evidence="1 10">
        <text>5-hydroxyisourate + H2O = 5-hydroxy-2-oxo-4-ureido-2,5-dihydro-1H-imidazole-5-carboxylate + H(+)</text>
        <dbReference type="Rhea" id="RHEA:23736"/>
        <dbReference type="ChEBI" id="CHEBI:15377"/>
        <dbReference type="ChEBI" id="CHEBI:15378"/>
        <dbReference type="ChEBI" id="CHEBI:18072"/>
        <dbReference type="ChEBI" id="CHEBI:58639"/>
        <dbReference type="EC" id="3.5.2.17"/>
    </reaction>
</comment>
<dbReference type="Pfam" id="PF00576">
    <property type="entry name" value="Transthyretin"/>
    <property type="match status" value="1"/>
</dbReference>
<keyword evidence="7 10" id="KW-0659">Purine metabolism</keyword>
<dbReference type="PANTHER" id="PTHR10395:SF7">
    <property type="entry name" value="5-HYDROXYISOURATE HYDROLASE"/>
    <property type="match status" value="1"/>
</dbReference>
<dbReference type="Gene3D" id="2.60.40.180">
    <property type="entry name" value="Transthyretin/hydroxyisourate hydrolase domain"/>
    <property type="match status" value="1"/>
</dbReference>
<dbReference type="InterPro" id="IPR014306">
    <property type="entry name" value="Hydroxyisourate_hydrolase"/>
</dbReference>
<protein>
    <recommendedName>
        <fullName evidence="6 10">5-hydroxyisourate hydrolase</fullName>
        <shortName evidence="10">HIU hydrolase</shortName>
        <shortName evidence="10">HIUHase</shortName>
        <ecNumber evidence="5 10">3.5.2.17</ecNumber>
    </recommendedName>
</protein>